<dbReference type="InterPro" id="IPR005064">
    <property type="entry name" value="BUG"/>
</dbReference>
<dbReference type="PROSITE" id="PS51257">
    <property type="entry name" value="PROKAR_LIPOPROTEIN"/>
    <property type="match status" value="1"/>
</dbReference>
<organism evidence="4 5">
    <name type="scientific">Halalkalibacter oceani</name>
    <dbReference type="NCBI Taxonomy" id="1653776"/>
    <lineage>
        <taxon>Bacteria</taxon>
        <taxon>Bacillati</taxon>
        <taxon>Bacillota</taxon>
        <taxon>Bacilli</taxon>
        <taxon>Bacillales</taxon>
        <taxon>Bacillaceae</taxon>
        <taxon>Halalkalibacter</taxon>
    </lineage>
</organism>
<dbReference type="RefSeq" id="WP_251222945.1">
    <property type="nucleotide sequence ID" value="NZ_JAMBOL010000005.1"/>
</dbReference>
<dbReference type="SUPFAM" id="SSF53850">
    <property type="entry name" value="Periplasmic binding protein-like II"/>
    <property type="match status" value="1"/>
</dbReference>
<accession>A0A9X2DNH4</accession>
<dbReference type="EMBL" id="JAMBOL010000005">
    <property type="protein sequence ID" value="MCM3714161.1"/>
    <property type="molecule type" value="Genomic_DNA"/>
</dbReference>
<dbReference type="Gene3D" id="3.40.190.150">
    <property type="entry name" value="Bordetella uptake gene, domain 1"/>
    <property type="match status" value="1"/>
</dbReference>
<dbReference type="Pfam" id="PF03401">
    <property type="entry name" value="TctC"/>
    <property type="match status" value="1"/>
</dbReference>
<evidence type="ECO:0000256" key="3">
    <source>
        <dbReference type="SAM" id="SignalP"/>
    </source>
</evidence>
<feature type="chain" id="PRO_5040956504" evidence="3">
    <location>
        <begin position="21"/>
        <end position="341"/>
    </location>
</feature>
<evidence type="ECO:0000313" key="5">
    <source>
        <dbReference type="Proteomes" id="UP001139179"/>
    </source>
</evidence>
<dbReference type="AlphaFoldDB" id="A0A9X2DNH4"/>
<comment type="caution">
    <text evidence="4">The sequence shown here is derived from an EMBL/GenBank/DDBJ whole genome shotgun (WGS) entry which is preliminary data.</text>
</comment>
<dbReference type="PANTHER" id="PTHR42928:SF5">
    <property type="entry name" value="BLR1237 PROTEIN"/>
    <property type="match status" value="1"/>
</dbReference>
<reference evidence="4" key="1">
    <citation type="submission" date="2022-05" db="EMBL/GenBank/DDBJ databases">
        <title>Comparative Genomics of Spacecraft Associated Microbes.</title>
        <authorList>
            <person name="Tran M.T."/>
            <person name="Wright A."/>
            <person name="Seuylemezian A."/>
            <person name="Eisen J."/>
            <person name="Coil D."/>
        </authorList>
    </citation>
    <scope>NUCLEOTIDE SEQUENCE</scope>
    <source>
        <strain evidence="4">214.1.1</strain>
    </source>
</reference>
<name>A0A9X2DNH4_9BACI</name>
<keyword evidence="5" id="KW-1185">Reference proteome</keyword>
<proteinExistence type="inferred from homology"/>
<evidence type="ECO:0000313" key="4">
    <source>
        <dbReference type="EMBL" id="MCM3714161.1"/>
    </source>
</evidence>
<dbReference type="InterPro" id="IPR042100">
    <property type="entry name" value="Bug_dom1"/>
</dbReference>
<feature type="region of interest" description="Disordered" evidence="2">
    <location>
        <begin position="25"/>
        <end position="45"/>
    </location>
</feature>
<protein>
    <submittedName>
        <fullName evidence="4">Tripartite tricarboxylate transporter substrate binding protein</fullName>
    </submittedName>
</protein>
<evidence type="ECO:0000256" key="2">
    <source>
        <dbReference type="SAM" id="MobiDB-lite"/>
    </source>
</evidence>
<sequence length="341" mass="36488">MKKNLLYVLFALLLSVGLAACGSSETDGGGEAADGGDDGAAAEGAADGYPERDIEILVGHGAGGGTDNFARQVAKQMEEILGVNINVINQEGASGAIAKEMGAKAPADGYTIVATSALPIQVATGINTNNELNVYNALARFQSDTYALQAKAGTFESIEDFVAQAEANPGTIRIGGTGVGTMDQVVFTLLERETGLDLEFVPFEGAGQMHAAVLGGHIEAMLEEIGPTISSVEGGEIQPLIFFAEERIEDFPEIPTSVENGWDITNGVERGFLIRNEVPQEIIDKLEQVAKEVYDSEEYQQYEENSYLHLREGWLGSADYTEKLRNDIEVFTEILEGVEVE</sequence>
<feature type="signal peptide" evidence="3">
    <location>
        <begin position="1"/>
        <end position="20"/>
    </location>
</feature>
<dbReference type="Gene3D" id="3.40.190.10">
    <property type="entry name" value="Periplasmic binding protein-like II"/>
    <property type="match status" value="1"/>
</dbReference>
<gene>
    <name evidence="4" type="ORF">M3202_08690</name>
</gene>
<dbReference type="PANTHER" id="PTHR42928">
    <property type="entry name" value="TRICARBOXYLATE-BINDING PROTEIN"/>
    <property type="match status" value="1"/>
</dbReference>
<dbReference type="PIRSF" id="PIRSF017082">
    <property type="entry name" value="YflP"/>
    <property type="match status" value="1"/>
</dbReference>
<evidence type="ECO:0000256" key="1">
    <source>
        <dbReference type="ARBA" id="ARBA00006987"/>
    </source>
</evidence>
<dbReference type="Proteomes" id="UP001139179">
    <property type="component" value="Unassembled WGS sequence"/>
</dbReference>
<comment type="similarity">
    <text evidence="1">Belongs to the UPF0065 (bug) family.</text>
</comment>
<dbReference type="CDD" id="cd07012">
    <property type="entry name" value="PBP2_Bug_TTT"/>
    <property type="match status" value="1"/>
</dbReference>
<keyword evidence="3" id="KW-0732">Signal</keyword>